<evidence type="ECO:0000313" key="6">
    <source>
        <dbReference type="Proteomes" id="UP000254589"/>
    </source>
</evidence>
<dbReference type="InterPro" id="IPR006311">
    <property type="entry name" value="TAT_signal"/>
</dbReference>
<dbReference type="EMBL" id="UGSJ01000001">
    <property type="protein sequence ID" value="SUA90720.1"/>
    <property type="molecule type" value="Genomic_DNA"/>
</dbReference>
<evidence type="ECO:0000256" key="1">
    <source>
        <dbReference type="ARBA" id="ARBA00009717"/>
    </source>
</evidence>
<dbReference type="PANTHER" id="PTHR31956">
    <property type="entry name" value="NON-SPECIFIC PHOSPHOLIPASE C4-RELATED"/>
    <property type="match status" value="1"/>
</dbReference>
<evidence type="ECO:0000256" key="3">
    <source>
        <dbReference type="ARBA" id="ARBA00022801"/>
    </source>
</evidence>
<evidence type="ECO:0000256" key="2">
    <source>
        <dbReference type="ARBA" id="ARBA00012018"/>
    </source>
</evidence>
<dbReference type="EC" id="3.1.4.3" evidence="2"/>
<dbReference type="CDD" id="cd16013">
    <property type="entry name" value="AcpA"/>
    <property type="match status" value="1"/>
</dbReference>
<comment type="caution">
    <text evidence="5">The sequence shown here is derived from an EMBL/GenBank/DDBJ whole genome shotgun (WGS) entry which is preliminary data.</text>
</comment>
<dbReference type="Gene3D" id="3.40.720.10">
    <property type="entry name" value="Alkaline Phosphatase, subunit A"/>
    <property type="match status" value="2"/>
</dbReference>
<comment type="similarity">
    <text evidence="1">Belongs to the bacterial phospholipase C family.</text>
</comment>
<protein>
    <recommendedName>
        <fullName evidence="2">phospholipase C</fullName>
        <ecNumber evidence="2">3.1.4.3</ecNumber>
    </recommendedName>
</protein>
<dbReference type="AlphaFoldDB" id="A0AAJ4ZC92"/>
<dbReference type="Proteomes" id="UP000254589">
    <property type="component" value="Unassembled WGS sequence"/>
</dbReference>
<reference evidence="5 6" key="1">
    <citation type="submission" date="2018-06" db="EMBL/GenBank/DDBJ databases">
        <authorList>
            <consortium name="Pathogen Informatics"/>
            <person name="Doyle S."/>
        </authorList>
    </citation>
    <scope>NUCLEOTIDE SEQUENCE [LARGE SCALE GENOMIC DNA]</scope>
    <source>
        <strain evidence="5 6">NCTC13159</strain>
    </source>
</reference>
<evidence type="ECO:0000256" key="4">
    <source>
        <dbReference type="SAM" id="MobiDB-lite"/>
    </source>
</evidence>
<dbReference type="SUPFAM" id="SSF53649">
    <property type="entry name" value="Alkaline phosphatase-like"/>
    <property type="match status" value="1"/>
</dbReference>
<name>A0AAJ4ZC92_PANPU</name>
<dbReference type="PANTHER" id="PTHR31956:SF1">
    <property type="entry name" value="NON-SPECIFIC PHOSPHOLIPASE C1"/>
    <property type="match status" value="1"/>
</dbReference>
<dbReference type="GO" id="GO:0003993">
    <property type="term" value="F:acid phosphatase activity"/>
    <property type="evidence" value="ECO:0007669"/>
    <property type="project" value="InterPro"/>
</dbReference>
<sequence length="593" mass="63764">MLAPQCPNHSIRPTDSPNKDIMTHDAKSQPHDPAHNADAGPQDDNPTDPSRRRVLQGLAAIGAAGAAGATSALSGCAAEGPGAPTAVAPGGTFDAQLKANIKTVVVIYLENRSFNNLFADFPGVEKPLSKVPASVYTQLDRDGKTPMSLLPPIFDGLVPRSQMIGGKKYHITEKDIARQPNAPFMLKDAEGKLLPESVITRDLWHLFWQNQMQINGGANNQFAAWADSGGLVMGYYGETARTLGMYQIAQQYTMCDNFFMAAFGGSFLNHQFLVTARPPAYPNAEQSPAKDKIAVLADGPQGVRLAVAPDSPASAADGKPKFVRDGAITPDGFAVNTMMPAYQPSPIKPAASGDKRLADPSSPMTLPPQNYATIGDLLSNKGVSWAWYAGAWQSALDHKGGADKPNFQYHHQPFNYFAQFAPGTAAREAHLRDGGEGDSPISNKFIADAIAGKLPAVTFYKPQGNLNQHAGYSDVESGDQHAVNVLTYLMKSPQWQNMVVVITYDENGGWWDHVAPPKGDRWGPGSRIPALVVSPFAKRGNVDHTFYDTTSILRFITRLHDLPTLEGIAHRNAAFAARDAMPPGDLTKALAFA</sequence>
<dbReference type="InterPro" id="IPR017850">
    <property type="entry name" value="Alkaline_phosphatase_core_sf"/>
</dbReference>
<gene>
    <name evidence="5" type="primary">plcB</name>
    <name evidence="5" type="ORF">NCTC13159_02204</name>
</gene>
<dbReference type="InterPro" id="IPR017768">
    <property type="entry name" value="AcpA"/>
</dbReference>
<organism evidence="5 6">
    <name type="scientific">Pandoraea pulmonicola</name>
    <dbReference type="NCBI Taxonomy" id="93221"/>
    <lineage>
        <taxon>Bacteria</taxon>
        <taxon>Pseudomonadati</taxon>
        <taxon>Pseudomonadota</taxon>
        <taxon>Betaproteobacteria</taxon>
        <taxon>Burkholderiales</taxon>
        <taxon>Burkholderiaceae</taxon>
        <taxon>Pandoraea</taxon>
    </lineage>
</organism>
<feature type="region of interest" description="Disordered" evidence="4">
    <location>
        <begin position="1"/>
        <end position="51"/>
    </location>
</feature>
<evidence type="ECO:0000313" key="5">
    <source>
        <dbReference type="EMBL" id="SUA90720.1"/>
    </source>
</evidence>
<dbReference type="GO" id="GO:0034480">
    <property type="term" value="F:phosphatidylcholine phospholipase C activity"/>
    <property type="evidence" value="ECO:0007669"/>
    <property type="project" value="UniProtKB-EC"/>
</dbReference>
<feature type="compositionally biased region" description="Basic and acidic residues" evidence="4">
    <location>
        <begin position="17"/>
        <end position="35"/>
    </location>
</feature>
<accession>A0AAJ4ZC92</accession>
<keyword evidence="3 5" id="KW-0378">Hydrolase</keyword>
<dbReference type="InterPro" id="IPR007312">
    <property type="entry name" value="Phosphoesterase"/>
</dbReference>
<dbReference type="NCBIfam" id="TIGR03397">
    <property type="entry name" value="acid_phos_Burk"/>
    <property type="match status" value="1"/>
</dbReference>
<feature type="compositionally biased region" description="Polar residues" evidence="4">
    <location>
        <begin position="7"/>
        <end position="16"/>
    </location>
</feature>
<dbReference type="Pfam" id="PF04185">
    <property type="entry name" value="Phosphoesterase"/>
    <property type="match status" value="1"/>
</dbReference>
<proteinExistence type="inferred from homology"/>
<dbReference type="PROSITE" id="PS51318">
    <property type="entry name" value="TAT"/>
    <property type="match status" value="1"/>
</dbReference>